<evidence type="ECO:0000256" key="4">
    <source>
        <dbReference type="ARBA" id="ARBA00022840"/>
    </source>
</evidence>
<dbReference type="GO" id="GO:0004674">
    <property type="term" value="F:protein serine/threonine kinase activity"/>
    <property type="evidence" value="ECO:0007669"/>
    <property type="project" value="TreeGrafter"/>
</dbReference>
<keyword evidence="7" id="KW-1185">Reference proteome</keyword>
<evidence type="ECO:0000256" key="1">
    <source>
        <dbReference type="ARBA" id="ARBA00022679"/>
    </source>
</evidence>
<dbReference type="Pfam" id="PF00069">
    <property type="entry name" value="Pkinase"/>
    <property type="match status" value="1"/>
</dbReference>
<dbReference type="SMART" id="SM00220">
    <property type="entry name" value="S_TKc"/>
    <property type="match status" value="1"/>
</dbReference>
<dbReference type="InterPro" id="IPR008271">
    <property type="entry name" value="Ser/Thr_kinase_AS"/>
</dbReference>
<keyword evidence="2" id="KW-0547">Nucleotide-binding</keyword>
<dbReference type="SUPFAM" id="SSF56112">
    <property type="entry name" value="Protein kinase-like (PK-like)"/>
    <property type="match status" value="1"/>
</dbReference>
<evidence type="ECO:0000259" key="5">
    <source>
        <dbReference type="PROSITE" id="PS50011"/>
    </source>
</evidence>
<accession>A0A7J0BM38</accession>
<dbReference type="GO" id="GO:0005524">
    <property type="term" value="F:ATP binding"/>
    <property type="evidence" value="ECO:0007669"/>
    <property type="project" value="UniProtKB-KW"/>
</dbReference>
<dbReference type="PANTHER" id="PTHR43289:SF6">
    <property type="entry name" value="SERINE_THREONINE-PROTEIN KINASE NEKL-3"/>
    <property type="match status" value="1"/>
</dbReference>
<feature type="domain" description="Protein kinase" evidence="5">
    <location>
        <begin position="16"/>
        <end position="275"/>
    </location>
</feature>
<dbReference type="PROSITE" id="PS50011">
    <property type="entry name" value="PROTEIN_KINASE_DOM"/>
    <property type="match status" value="1"/>
</dbReference>
<keyword evidence="1" id="KW-0808">Transferase</keyword>
<gene>
    <name evidence="6" type="ORF">DSM101010T_25900</name>
</gene>
<protein>
    <recommendedName>
        <fullName evidence="5">Protein kinase domain-containing protein</fullName>
    </recommendedName>
</protein>
<dbReference type="EMBL" id="BLVO01000013">
    <property type="protein sequence ID" value="GFM34225.1"/>
    <property type="molecule type" value="Genomic_DNA"/>
</dbReference>
<sequence length="377" mass="41763">MADEEVCRLLNDAGKYRIEDEIFEGRNADSFKAHHLHLGRDVFLKVYWVGDELADIFAEPQLLVTATANEGGSDYIVRVLDAEKLGGDYVLFATEWIEGGSLSANVADKCLSQCQAVSIAKGVLQGVSFLHRNGFVHRDLKPGNILVASTAAGLQPKICDFGSMARLPEGGQRVRASRNSALYLPPEGNGDDGFYTVRSDVYQVGLLLGEMVNGQLPYDENSYLDRESRREIRECGGECLDDLNGFDRSQIVSRSIARKAQRRQVLSLVQEQPYYDVRLKRIVNRATAPDPALRYGTALEMLTALNNLSCPDWCTCEDGFLALGWRGYDWKIVEIVRRGVVQGYSVKRSNLGAGSFRGRGVQSPRLADVFQAVRDGV</sequence>
<dbReference type="CDD" id="cd14014">
    <property type="entry name" value="STKc_PknB_like"/>
    <property type="match status" value="1"/>
</dbReference>
<keyword evidence="4" id="KW-0067">ATP-binding</keyword>
<evidence type="ECO:0000313" key="7">
    <source>
        <dbReference type="Proteomes" id="UP000503840"/>
    </source>
</evidence>
<dbReference type="PROSITE" id="PS00108">
    <property type="entry name" value="PROTEIN_KINASE_ST"/>
    <property type="match status" value="1"/>
</dbReference>
<organism evidence="6 7">
    <name type="scientific">Desulfovibrio subterraneus</name>
    <dbReference type="NCBI Taxonomy" id="2718620"/>
    <lineage>
        <taxon>Bacteria</taxon>
        <taxon>Pseudomonadati</taxon>
        <taxon>Thermodesulfobacteriota</taxon>
        <taxon>Desulfovibrionia</taxon>
        <taxon>Desulfovibrionales</taxon>
        <taxon>Desulfovibrionaceae</taxon>
        <taxon>Desulfovibrio</taxon>
    </lineage>
</organism>
<dbReference type="RefSeq" id="WP_174405837.1">
    <property type="nucleotide sequence ID" value="NZ_BLVO01000013.1"/>
</dbReference>
<evidence type="ECO:0000313" key="6">
    <source>
        <dbReference type="EMBL" id="GFM34225.1"/>
    </source>
</evidence>
<dbReference type="PANTHER" id="PTHR43289">
    <property type="entry name" value="MITOGEN-ACTIVATED PROTEIN KINASE KINASE KINASE 20-RELATED"/>
    <property type="match status" value="1"/>
</dbReference>
<dbReference type="Proteomes" id="UP000503840">
    <property type="component" value="Unassembled WGS sequence"/>
</dbReference>
<name>A0A7J0BM38_9BACT</name>
<dbReference type="Gene3D" id="1.10.510.10">
    <property type="entry name" value="Transferase(Phosphotransferase) domain 1"/>
    <property type="match status" value="1"/>
</dbReference>
<evidence type="ECO:0000256" key="2">
    <source>
        <dbReference type="ARBA" id="ARBA00022741"/>
    </source>
</evidence>
<comment type="caution">
    <text evidence="6">The sequence shown here is derived from an EMBL/GenBank/DDBJ whole genome shotgun (WGS) entry which is preliminary data.</text>
</comment>
<dbReference type="AlphaFoldDB" id="A0A7J0BM38"/>
<dbReference type="InterPro" id="IPR011009">
    <property type="entry name" value="Kinase-like_dom_sf"/>
</dbReference>
<evidence type="ECO:0000256" key="3">
    <source>
        <dbReference type="ARBA" id="ARBA00022777"/>
    </source>
</evidence>
<dbReference type="InterPro" id="IPR000719">
    <property type="entry name" value="Prot_kinase_dom"/>
</dbReference>
<proteinExistence type="predicted"/>
<keyword evidence="3" id="KW-0418">Kinase</keyword>
<reference evidence="6 7" key="1">
    <citation type="submission" date="2020-05" db="EMBL/GenBank/DDBJ databases">
        <title>Draft genome sequence of Desulfovibrio sp. strain HN2T.</title>
        <authorList>
            <person name="Ueno A."/>
            <person name="Tamazawa S."/>
            <person name="Tamamura S."/>
            <person name="Murakami T."/>
            <person name="Kiyama T."/>
            <person name="Inomata H."/>
            <person name="Amano Y."/>
            <person name="Miyakawa K."/>
            <person name="Tamaki H."/>
            <person name="Naganuma T."/>
            <person name="Kaneko K."/>
        </authorList>
    </citation>
    <scope>NUCLEOTIDE SEQUENCE [LARGE SCALE GENOMIC DNA]</scope>
    <source>
        <strain evidence="6 7">HN2</strain>
    </source>
</reference>